<dbReference type="AlphaFoldDB" id="A0A2S7MW63"/>
<evidence type="ECO:0000256" key="1">
    <source>
        <dbReference type="SAM" id="Phobius"/>
    </source>
</evidence>
<dbReference type="Proteomes" id="UP000239663">
    <property type="component" value="Unassembled WGS sequence"/>
</dbReference>
<keyword evidence="1" id="KW-0812">Transmembrane</keyword>
<accession>A0A2S7MW63</accession>
<dbReference type="InterPro" id="IPR047753">
    <property type="entry name" value="YtzI-like"/>
</dbReference>
<name>A0A2S7MW63_9BACI</name>
<dbReference type="EMBL" id="PKOZ01000016">
    <property type="protein sequence ID" value="PQD94009.1"/>
    <property type="molecule type" value="Genomic_DNA"/>
</dbReference>
<keyword evidence="3" id="KW-1185">Reference proteome</keyword>
<keyword evidence="1" id="KW-0472">Membrane</keyword>
<comment type="caution">
    <text evidence="2">The sequence shown here is derived from an EMBL/GenBank/DDBJ whole genome shotgun (WGS) entry which is preliminary data.</text>
</comment>
<keyword evidence="1" id="KW-1133">Transmembrane helix</keyword>
<proteinExistence type="predicted"/>
<dbReference type="NCBIfam" id="NF033232">
    <property type="entry name" value="small_YtzI"/>
    <property type="match status" value="1"/>
</dbReference>
<gene>
    <name evidence="2" type="primary">ytzI</name>
    <name evidence="2" type="ORF">CYL18_16690</name>
</gene>
<feature type="transmembrane region" description="Helical" evidence="1">
    <location>
        <begin position="6"/>
        <end position="25"/>
    </location>
</feature>
<dbReference type="RefSeq" id="WP_104850650.1">
    <property type="nucleotide sequence ID" value="NZ_PKOZ01000016.1"/>
</dbReference>
<evidence type="ECO:0000313" key="3">
    <source>
        <dbReference type="Proteomes" id="UP000239663"/>
    </source>
</evidence>
<reference evidence="2 3" key="1">
    <citation type="submission" date="2017-12" db="EMBL/GenBank/DDBJ databases">
        <title>Taxonomic description and draft genome of Pradoshia cofamensis Gen. nov., sp. nov., a thermotolerant bacillale isolated from anterior gut of earthworm Eisenia fetida.</title>
        <authorList>
            <person name="Saha T."/>
            <person name="Chakraborty R."/>
        </authorList>
    </citation>
    <scope>NUCLEOTIDE SEQUENCE [LARGE SCALE GENOMIC DNA]</scope>
    <source>
        <strain evidence="2 3">EAG3</strain>
    </source>
</reference>
<organism evidence="2 3">
    <name type="scientific">Pradoshia eiseniae</name>
    <dbReference type="NCBI Taxonomy" id="2064768"/>
    <lineage>
        <taxon>Bacteria</taxon>
        <taxon>Bacillati</taxon>
        <taxon>Bacillota</taxon>
        <taxon>Bacilli</taxon>
        <taxon>Bacillales</taxon>
        <taxon>Bacillaceae</taxon>
        <taxon>Pradoshia</taxon>
    </lineage>
</organism>
<evidence type="ECO:0000313" key="2">
    <source>
        <dbReference type="EMBL" id="PQD94009.1"/>
    </source>
</evidence>
<protein>
    <submittedName>
        <fullName evidence="2">YtzI protein</fullName>
    </submittedName>
</protein>
<sequence>MGIMYIVFLVSAIIIVVTIAVTAMVTTKAYEYKHTIDPIENNPHIKEELPSESK</sequence>